<proteinExistence type="predicted"/>
<evidence type="ECO:0000256" key="1">
    <source>
        <dbReference type="ARBA" id="ARBA00004651"/>
    </source>
</evidence>
<name>A0A1H6SWF5_9GAMM</name>
<protein>
    <submittedName>
        <fullName evidence="8">Cytochrome c oxidase subunit 4</fullName>
    </submittedName>
</protein>
<evidence type="ECO:0000313" key="8">
    <source>
        <dbReference type="EMBL" id="SEI68295.1"/>
    </source>
</evidence>
<dbReference type="STRING" id="529704.SAMN02927913_1363"/>
<evidence type="ECO:0000313" key="9">
    <source>
        <dbReference type="Proteomes" id="UP000199420"/>
    </source>
</evidence>
<feature type="transmembrane region" description="Helical" evidence="7">
    <location>
        <begin position="52"/>
        <end position="70"/>
    </location>
</feature>
<dbReference type="Proteomes" id="UP000199420">
    <property type="component" value="Unassembled WGS sequence"/>
</dbReference>
<evidence type="ECO:0000256" key="2">
    <source>
        <dbReference type="ARBA" id="ARBA00022475"/>
    </source>
</evidence>
<evidence type="ECO:0000256" key="6">
    <source>
        <dbReference type="SAM" id="MobiDB-lite"/>
    </source>
</evidence>
<gene>
    <name evidence="8" type="ORF">SAMN04487997_1448</name>
</gene>
<comment type="subcellular location">
    <subcellularLocation>
        <location evidence="1">Cell membrane</location>
        <topology evidence="1">Multi-pass membrane protein</topology>
    </subcellularLocation>
</comment>
<dbReference type="EMBL" id="FNYC01000002">
    <property type="protein sequence ID" value="SEI68295.1"/>
    <property type="molecule type" value="Genomic_DNA"/>
</dbReference>
<evidence type="ECO:0000256" key="5">
    <source>
        <dbReference type="ARBA" id="ARBA00023136"/>
    </source>
</evidence>
<keyword evidence="2" id="KW-1003">Cell membrane</keyword>
<dbReference type="NCBIfam" id="TIGR02229">
    <property type="entry name" value="caa3_sub_IV"/>
    <property type="match status" value="1"/>
</dbReference>
<keyword evidence="4 7" id="KW-1133">Transmembrane helix</keyword>
<feature type="transmembrane region" description="Helical" evidence="7">
    <location>
        <begin position="77"/>
        <end position="99"/>
    </location>
</feature>
<dbReference type="AlphaFoldDB" id="A0A1H6SWF5"/>
<evidence type="ECO:0000256" key="4">
    <source>
        <dbReference type="ARBA" id="ARBA00022989"/>
    </source>
</evidence>
<feature type="region of interest" description="Disordered" evidence="6">
    <location>
        <begin position="1"/>
        <end position="21"/>
    </location>
</feature>
<dbReference type="GO" id="GO:0005886">
    <property type="term" value="C:plasma membrane"/>
    <property type="evidence" value="ECO:0007669"/>
    <property type="project" value="UniProtKB-SubCell"/>
</dbReference>
<dbReference type="Pfam" id="PF03626">
    <property type="entry name" value="COX4_pro"/>
    <property type="match status" value="1"/>
</dbReference>
<reference evidence="8 9" key="1">
    <citation type="submission" date="2016-10" db="EMBL/GenBank/DDBJ databases">
        <authorList>
            <person name="de Groot N.N."/>
        </authorList>
    </citation>
    <scope>NUCLEOTIDE SEQUENCE [LARGE SCALE GENOMIC DNA]</scope>
    <source>
        <strain evidence="8 9">DSM 26515</strain>
    </source>
</reference>
<keyword evidence="9" id="KW-1185">Reference proteome</keyword>
<keyword evidence="5 7" id="KW-0472">Membrane</keyword>
<accession>A0A1H6SWF5</accession>
<dbReference type="InterPro" id="IPR011743">
    <property type="entry name" value="Caa3_sub_IV"/>
</dbReference>
<dbReference type="InterPro" id="IPR005171">
    <property type="entry name" value="Cyt_c_oxidase_su4_prok"/>
</dbReference>
<keyword evidence="3 7" id="KW-0812">Transmembrane</keyword>
<evidence type="ECO:0000256" key="3">
    <source>
        <dbReference type="ARBA" id="ARBA00022692"/>
    </source>
</evidence>
<sequence length="111" mass="11719">MNARAARPQRTHRSGPRPPSLGSNLWTLAALLALLALSAGSALLKLGAFNEVANLGIAIVKALLVLTIFMRLKTDNALLRIVASAGFAWLAVLIALSLADALTRVSLLPPW</sequence>
<dbReference type="RefSeq" id="WP_091335190.1">
    <property type="nucleotide sequence ID" value="NZ_FNYC01000002.1"/>
</dbReference>
<evidence type="ECO:0000256" key="7">
    <source>
        <dbReference type="SAM" id="Phobius"/>
    </source>
</evidence>
<organism evidence="8 9">
    <name type="scientific">Frateuria terrea</name>
    <dbReference type="NCBI Taxonomy" id="529704"/>
    <lineage>
        <taxon>Bacteria</taxon>
        <taxon>Pseudomonadati</taxon>
        <taxon>Pseudomonadota</taxon>
        <taxon>Gammaproteobacteria</taxon>
        <taxon>Lysobacterales</taxon>
        <taxon>Rhodanobacteraceae</taxon>
        <taxon>Frateuria</taxon>
    </lineage>
</organism>
<dbReference type="OrthoDB" id="9969999at2"/>